<evidence type="ECO:0000313" key="2">
    <source>
        <dbReference type="EMBL" id="HEC74429.1"/>
    </source>
</evidence>
<sequence>MNSNRFRTPSKYLIYLLILMHVLTGCATTSGSGSNVAVGPKASSSYDESLSKKVYSGPKMDVVIPVFSAGLSKKEADYEKEGVWPELRRAEANRFAYKLKKALDDTGRFGAVRVTPDATASGDVYVIGKIVESNGIDVEFDMQVIDASGKEWLNDDVAYEVSEGFYKNPRNTNIDPYDPVFDKAAKDIVEALLKQQPADLVTVKHIAELRFGSSFNDKAFADYLDTTQKPIKLLGMPSDADPLYQRVKSIRVREQLFVDNLQTNYSGFSQKMDDSYLTWQKASATEIRLQQEARNKGLMKIIGGALLIAAAVAVGSNGSRYDNNLGRNVATIAGGIGGAVLISSGITSRQEAKFHQDAINELGESVNLEMSPQVVEFENNSVKLTGNIEEQFQQWRTFMARMYELEATPDKAL</sequence>
<evidence type="ECO:0000256" key="1">
    <source>
        <dbReference type="SAM" id="Phobius"/>
    </source>
</evidence>
<keyword evidence="1" id="KW-1133">Transmembrane helix</keyword>
<feature type="transmembrane region" description="Helical" evidence="1">
    <location>
        <begin position="12"/>
        <end position="31"/>
    </location>
</feature>
<dbReference type="AlphaFoldDB" id="A0A7C1ZUC0"/>
<proteinExistence type="predicted"/>
<evidence type="ECO:0008006" key="3">
    <source>
        <dbReference type="Google" id="ProtNLM"/>
    </source>
</evidence>
<dbReference type="Proteomes" id="UP000886384">
    <property type="component" value="Unassembled WGS sequence"/>
</dbReference>
<keyword evidence="1" id="KW-0812">Transmembrane</keyword>
<dbReference type="PROSITE" id="PS51257">
    <property type="entry name" value="PROKAR_LIPOPROTEIN"/>
    <property type="match status" value="1"/>
</dbReference>
<gene>
    <name evidence="2" type="ORF">ENI26_08660</name>
</gene>
<dbReference type="EMBL" id="DRHY01000185">
    <property type="protein sequence ID" value="HEC74429.1"/>
    <property type="molecule type" value="Genomic_DNA"/>
</dbReference>
<comment type="caution">
    <text evidence="2">The sequence shown here is derived from an EMBL/GenBank/DDBJ whole genome shotgun (WGS) entry which is preliminary data.</text>
</comment>
<reference evidence="2" key="1">
    <citation type="journal article" date="2020" name="mSystems">
        <title>Genome- and Community-Level Interaction Insights into Carbon Utilization and Element Cycling Functions of Hydrothermarchaeota in Hydrothermal Sediment.</title>
        <authorList>
            <person name="Zhou Z."/>
            <person name="Liu Y."/>
            <person name="Xu W."/>
            <person name="Pan J."/>
            <person name="Luo Z.H."/>
            <person name="Li M."/>
        </authorList>
    </citation>
    <scope>NUCLEOTIDE SEQUENCE [LARGE SCALE GENOMIC DNA]</scope>
    <source>
        <strain evidence="2">HyVt-380</strain>
    </source>
</reference>
<keyword evidence="1" id="KW-0472">Membrane</keyword>
<protein>
    <recommendedName>
        <fullName evidence="3">Lipoprotein</fullName>
    </recommendedName>
</protein>
<name>A0A7C1ZUC0_9GAMM</name>
<accession>A0A7C1ZUC0</accession>
<organism evidence="2">
    <name type="scientific">Methylophaga aminisulfidivorans</name>
    <dbReference type="NCBI Taxonomy" id="230105"/>
    <lineage>
        <taxon>Bacteria</taxon>
        <taxon>Pseudomonadati</taxon>
        <taxon>Pseudomonadota</taxon>
        <taxon>Gammaproteobacteria</taxon>
        <taxon>Thiotrichales</taxon>
        <taxon>Piscirickettsiaceae</taxon>
        <taxon>Methylophaga</taxon>
    </lineage>
</organism>